<dbReference type="AlphaFoldDB" id="B9XNY1"/>
<name>B9XNY1_PEDPL</name>
<dbReference type="Proteomes" id="UP000003688">
    <property type="component" value="Unassembled WGS sequence"/>
</dbReference>
<evidence type="ECO:0000313" key="3">
    <source>
        <dbReference type="Proteomes" id="UP000003688"/>
    </source>
</evidence>
<evidence type="ECO:0000256" key="1">
    <source>
        <dbReference type="SAM" id="SignalP"/>
    </source>
</evidence>
<protein>
    <submittedName>
        <fullName evidence="2">Uncharacterized protein</fullName>
    </submittedName>
</protein>
<dbReference type="STRING" id="320771.Cflav_PD1070"/>
<proteinExistence type="predicted"/>
<sequence length="303" mass="31939" precursor="true">MKKLLTTLLLVSAAVWTQVAGAFTYSDGDLLLVFRQDGFNDVEFNLGSVTNYLGKPSGTVLTVTNWDLAATRANFINNLSGVKFILMSATNSGAVVKKVYLTDQEASSSPTDISVSTWQLLREKIAQVGQQAAVGTATNSTQKYIISPSDTTAYTYIASEGGGGDVPTITGLAPFTVENPIPGTSRFFEVKGINPAVNASVQVGSFTMGTNGVLTFTAGVTQQQPPLVIPAILGASRIGNITSISFASTNGVNYRLRYTDSAGLSLGASNWTTLPSVLGAGPTTTLQDTAAVPDRFYKIEAYY</sequence>
<feature type="signal peptide" evidence="1">
    <location>
        <begin position="1"/>
        <end position="22"/>
    </location>
</feature>
<dbReference type="RefSeq" id="WP_007417517.1">
    <property type="nucleotide sequence ID" value="NZ_ABOX02000043.1"/>
</dbReference>
<organism evidence="2 3">
    <name type="scientific">Pedosphaera parvula (strain Ellin514)</name>
    <dbReference type="NCBI Taxonomy" id="320771"/>
    <lineage>
        <taxon>Bacteria</taxon>
        <taxon>Pseudomonadati</taxon>
        <taxon>Verrucomicrobiota</taxon>
        <taxon>Pedosphaerae</taxon>
        <taxon>Pedosphaerales</taxon>
        <taxon>Pedosphaeraceae</taxon>
        <taxon>Pedosphaera</taxon>
    </lineage>
</organism>
<dbReference type="OrthoDB" id="9879142at2"/>
<dbReference type="EMBL" id="ABOX02000043">
    <property type="protein sequence ID" value="EEF58447.1"/>
    <property type="molecule type" value="Genomic_DNA"/>
</dbReference>
<feature type="chain" id="PRO_5002893124" evidence="1">
    <location>
        <begin position="23"/>
        <end position="303"/>
    </location>
</feature>
<reference evidence="2 3" key="1">
    <citation type="journal article" date="2011" name="J. Bacteriol.">
        <title>Genome sequence of 'Pedosphaera parvula' Ellin514, an aerobic Verrucomicrobial isolate from pasture soil.</title>
        <authorList>
            <person name="Kant R."/>
            <person name="van Passel M.W."/>
            <person name="Sangwan P."/>
            <person name="Palva A."/>
            <person name="Lucas S."/>
            <person name="Copeland A."/>
            <person name="Lapidus A."/>
            <person name="Glavina Del Rio T."/>
            <person name="Dalin E."/>
            <person name="Tice H."/>
            <person name="Bruce D."/>
            <person name="Goodwin L."/>
            <person name="Pitluck S."/>
            <person name="Chertkov O."/>
            <person name="Larimer F.W."/>
            <person name="Land M.L."/>
            <person name="Hauser L."/>
            <person name="Brettin T.S."/>
            <person name="Detter J.C."/>
            <person name="Han S."/>
            <person name="de Vos W.M."/>
            <person name="Janssen P.H."/>
            <person name="Smidt H."/>
        </authorList>
    </citation>
    <scope>NUCLEOTIDE SEQUENCE [LARGE SCALE GENOMIC DNA]</scope>
    <source>
        <strain evidence="2 3">Ellin514</strain>
    </source>
</reference>
<accession>B9XNY1</accession>
<comment type="caution">
    <text evidence="2">The sequence shown here is derived from an EMBL/GenBank/DDBJ whole genome shotgun (WGS) entry which is preliminary data.</text>
</comment>
<evidence type="ECO:0000313" key="2">
    <source>
        <dbReference type="EMBL" id="EEF58447.1"/>
    </source>
</evidence>
<gene>
    <name evidence="2" type="ORF">Cflav_PD1070</name>
</gene>
<keyword evidence="3" id="KW-1185">Reference proteome</keyword>
<keyword evidence="1" id="KW-0732">Signal</keyword>